<name>A0A6A4DCJ2_9STRA</name>
<proteinExistence type="predicted"/>
<keyword evidence="1" id="KW-0732">Signal</keyword>
<organism evidence="3 4">
    <name type="scientific">Phytophthora fragariae</name>
    <dbReference type="NCBI Taxonomy" id="53985"/>
    <lineage>
        <taxon>Eukaryota</taxon>
        <taxon>Sar</taxon>
        <taxon>Stramenopiles</taxon>
        <taxon>Oomycota</taxon>
        <taxon>Peronosporomycetes</taxon>
        <taxon>Peronosporales</taxon>
        <taxon>Peronosporaceae</taxon>
        <taxon>Phytophthora</taxon>
    </lineage>
</organism>
<dbReference type="EMBL" id="QXGE01000820">
    <property type="protein sequence ID" value="KAE9303080.1"/>
    <property type="molecule type" value="Genomic_DNA"/>
</dbReference>
<sequence>MPAYLAFFSAVVLGLLLGRRLGEPRALRVVARLLLECYGQVDHRHRLCGVVVQLEVGP</sequence>
<accession>A0A6A4DCJ2</accession>
<evidence type="ECO:0000313" key="5">
    <source>
        <dbReference type="Proteomes" id="UP000488956"/>
    </source>
</evidence>
<feature type="chain" id="PRO_5036167369" evidence="1">
    <location>
        <begin position="23"/>
        <end position="58"/>
    </location>
</feature>
<gene>
    <name evidence="3" type="ORF">PF001_g13708</name>
    <name evidence="2" type="ORF">PF010_g11912</name>
</gene>
<evidence type="ECO:0000313" key="4">
    <source>
        <dbReference type="Proteomes" id="UP000437068"/>
    </source>
</evidence>
<dbReference type="AlphaFoldDB" id="A0A6A4DCJ2"/>
<evidence type="ECO:0000313" key="3">
    <source>
        <dbReference type="EMBL" id="KAE9303080.1"/>
    </source>
</evidence>
<dbReference type="Proteomes" id="UP000437068">
    <property type="component" value="Unassembled WGS sequence"/>
</dbReference>
<dbReference type="Proteomes" id="UP000488956">
    <property type="component" value="Unassembled WGS sequence"/>
</dbReference>
<protein>
    <submittedName>
        <fullName evidence="3">Uncharacterized protein</fullName>
    </submittedName>
</protein>
<dbReference type="EMBL" id="QXFX01000649">
    <property type="protein sequence ID" value="KAE9108421.1"/>
    <property type="molecule type" value="Genomic_DNA"/>
</dbReference>
<evidence type="ECO:0000256" key="1">
    <source>
        <dbReference type="SAM" id="SignalP"/>
    </source>
</evidence>
<reference evidence="3 4" key="1">
    <citation type="submission" date="2018-08" db="EMBL/GenBank/DDBJ databases">
        <title>Genomic investigation of the strawberry pathogen Phytophthora fragariae indicates pathogenicity is determined by transcriptional variation in three key races.</title>
        <authorList>
            <person name="Adams T.M."/>
            <person name="Armitage A.D."/>
            <person name="Sobczyk M.K."/>
            <person name="Bates H.J."/>
            <person name="Dunwell J.M."/>
            <person name="Nellist C.F."/>
            <person name="Harrison R.J."/>
        </authorList>
    </citation>
    <scope>NUCLEOTIDE SEQUENCE [LARGE SCALE GENOMIC DNA]</scope>
    <source>
        <strain evidence="3 4">A4</strain>
        <strain evidence="2 5">ONT-3</strain>
    </source>
</reference>
<comment type="caution">
    <text evidence="3">The sequence shown here is derived from an EMBL/GenBank/DDBJ whole genome shotgun (WGS) entry which is preliminary data.</text>
</comment>
<evidence type="ECO:0000313" key="2">
    <source>
        <dbReference type="EMBL" id="KAE9108421.1"/>
    </source>
</evidence>
<feature type="signal peptide" evidence="1">
    <location>
        <begin position="1"/>
        <end position="22"/>
    </location>
</feature>